<feature type="compositionally biased region" description="Basic residues" evidence="1">
    <location>
        <begin position="1"/>
        <end position="16"/>
    </location>
</feature>
<sequence length="275" mass="31882">MFERFKQKRSKAKARKRIEQYDRKHRQARPLSERPDPLHVEETFDAFVAEFGGKKISDLIENKAQVPLNADYWFKVHNVIAELKTLEGIYSGPDAVKQLTQAYIDAGCTGSEVTGVFFRNEPVPEAAAKLMRKRVRRSIEQRIKQARKQLRKSKATYGNDDTKLLILIAMDQQPLFGHQTMLFNLATIMGDNYADEHTDSVMYMNPNIPTRIKPDGMEFSGWYPFYRDDEVNDELSDFVNLLGNRWLNYYGKQIGETNPILELESFDEMMAALDR</sequence>
<dbReference type="Proteomes" id="UP000186684">
    <property type="component" value="Unassembled WGS sequence"/>
</dbReference>
<dbReference type="EMBL" id="FTOQ01000012">
    <property type="protein sequence ID" value="SIT05207.1"/>
    <property type="molecule type" value="Genomic_DNA"/>
</dbReference>
<accession>A0A1N7P3V4</accession>
<organism evidence="2 3">
    <name type="scientific">Roseivivax lentus</name>
    <dbReference type="NCBI Taxonomy" id="633194"/>
    <lineage>
        <taxon>Bacteria</taxon>
        <taxon>Pseudomonadati</taxon>
        <taxon>Pseudomonadota</taxon>
        <taxon>Alphaproteobacteria</taxon>
        <taxon>Rhodobacterales</taxon>
        <taxon>Roseobacteraceae</taxon>
        <taxon>Roseivivax</taxon>
    </lineage>
</organism>
<reference evidence="3" key="1">
    <citation type="submission" date="2017-01" db="EMBL/GenBank/DDBJ databases">
        <authorList>
            <person name="Varghese N."/>
            <person name="Submissions S."/>
        </authorList>
    </citation>
    <scope>NUCLEOTIDE SEQUENCE [LARGE SCALE GENOMIC DNA]</scope>
    <source>
        <strain evidence="3">DSM 29430</strain>
    </source>
</reference>
<feature type="region of interest" description="Disordered" evidence="1">
    <location>
        <begin position="1"/>
        <end position="35"/>
    </location>
</feature>
<evidence type="ECO:0000313" key="2">
    <source>
        <dbReference type="EMBL" id="SIT05207.1"/>
    </source>
</evidence>
<proteinExistence type="predicted"/>
<dbReference type="RefSeq" id="WP_076449592.1">
    <property type="nucleotide sequence ID" value="NZ_FTOQ01000012.1"/>
</dbReference>
<evidence type="ECO:0000313" key="3">
    <source>
        <dbReference type="Proteomes" id="UP000186684"/>
    </source>
</evidence>
<evidence type="ECO:0000256" key="1">
    <source>
        <dbReference type="SAM" id="MobiDB-lite"/>
    </source>
</evidence>
<protein>
    <submittedName>
        <fullName evidence="2">Uncharacterized protein</fullName>
    </submittedName>
</protein>
<keyword evidence="3" id="KW-1185">Reference proteome</keyword>
<gene>
    <name evidence="2" type="ORF">SAMN05421759_11266</name>
</gene>
<dbReference type="OrthoDB" id="7041777at2"/>
<name>A0A1N7P3V4_9RHOB</name>
<dbReference type="AlphaFoldDB" id="A0A1N7P3V4"/>